<sequence>MAVQIDLNDANSDGTGINLQAYLASFDTDFESSVFDFGTFVGGGIFDGTQYYMSDADSDQAYIVGGDLQYDFFGGHVLKGDVDSVQFGEDVSESGGSASLAATDIDISNLGITGSTNTDDTHLVVNGLRNGDSTALRNYLDTQSVEINGSSGADVIGGFAGDDVLTGNGGADTFEFDTSGNFGDDTVIDFTDGTDLLDIDFNSVTVASANGGADTLITHANGTITLTGVDFNDIDATDFV</sequence>
<dbReference type="Proteomes" id="UP000252419">
    <property type="component" value="Unassembled WGS sequence"/>
</dbReference>
<evidence type="ECO:0000313" key="1">
    <source>
        <dbReference type="EMBL" id="RCK07238.1"/>
    </source>
</evidence>
<dbReference type="AlphaFoldDB" id="A0A367UG99"/>
<comment type="caution">
    <text evidence="1">The sequence shown here is derived from an EMBL/GenBank/DDBJ whole genome shotgun (WGS) entry which is preliminary data.</text>
</comment>
<dbReference type="EMBL" id="JPWA01000003">
    <property type="protein sequence ID" value="RCK07238.1"/>
    <property type="molecule type" value="Genomic_DNA"/>
</dbReference>
<dbReference type="InterPro" id="IPR010495">
    <property type="entry name" value="HasA_haem-bd"/>
</dbReference>
<dbReference type="RefSeq" id="WP_114120923.1">
    <property type="nucleotide sequence ID" value="NZ_JPWA01000003.1"/>
</dbReference>
<reference evidence="1 2" key="1">
    <citation type="submission" date="2014-07" db="EMBL/GenBank/DDBJ databases">
        <title>Draft genome sequence of Thalassospira xianhensis P-4 (MCCC 1A02616).</title>
        <authorList>
            <person name="Lai Q."/>
            <person name="Shao Z."/>
        </authorList>
    </citation>
    <scope>NUCLEOTIDE SEQUENCE [LARGE SCALE GENOMIC DNA]</scope>
    <source>
        <strain evidence="1 2">MCCC 1A02616</strain>
    </source>
</reference>
<gene>
    <name evidence="1" type="ORF">TH5_04725</name>
</gene>
<dbReference type="Gene3D" id="3.30.1500.10">
    <property type="entry name" value="Haem-binding HasA"/>
    <property type="match status" value="1"/>
</dbReference>
<protein>
    <submittedName>
        <fullName evidence="1">Calcium-binding protein</fullName>
    </submittedName>
</protein>
<dbReference type="InterPro" id="IPR036912">
    <property type="entry name" value="HasA_haem-bd_sf"/>
</dbReference>
<dbReference type="Pfam" id="PF06438">
    <property type="entry name" value="HasA"/>
    <property type="match status" value="1"/>
</dbReference>
<name>A0A367UG99_9PROT</name>
<proteinExistence type="predicted"/>
<evidence type="ECO:0000313" key="2">
    <source>
        <dbReference type="Proteomes" id="UP000252419"/>
    </source>
</evidence>
<organism evidence="1 2">
    <name type="scientific">Thalassospira xianhensis MCCC 1A02616</name>
    <dbReference type="NCBI Taxonomy" id="1177929"/>
    <lineage>
        <taxon>Bacteria</taxon>
        <taxon>Pseudomonadati</taxon>
        <taxon>Pseudomonadota</taxon>
        <taxon>Alphaproteobacteria</taxon>
        <taxon>Rhodospirillales</taxon>
        <taxon>Thalassospiraceae</taxon>
        <taxon>Thalassospira</taxon>
    </lineage>
</organism>
<accession>A0A367UG99</accession>
<dbReference type="SUPFAM" id="SSF54621">
    <property type="entry name" value="Heme-binding protein A (HasA)"/>
    <property type="match status" value="1"/>
</dbReference>
<keyword evidence="2" id="KW-1185">Reference proteome</keyword>